<organism evidence="1 2">
    <name type="scientific">Pasteurella atlantica</name>
    <dbReference type="NCBI Taxonomy" id="2827233"/>
    <lineage>
        <taxon>Bacteria</taxon>
        <taxon>Pseudomonadati</taxon>
        <taxon>Pseudomonadota</taxon>
        <taxon>Gammaproteobacteria</taxon>
        <taxon>Pasteurellales</taxon>
        <taxon>Pasteurellaceae</taxon>
        <taxon>Pasteurella</taxon>
    </lineage>
</organism>
<comment type="caution">
    <text evidence="1">The sequence shown here is derived from an EMBL/GenBank/DDBJ whole genome shotgun (WGS) entry which is preliminary data.</text>
</comment>
<dbReference type="EMBL" id="JASAYJ010000007">
    <property type="protein sequence ID" value="MDP8187021.1"/>
    <property type="molecule type" value="Genomic_DNA"/>
</dbReference>
<dbReference type="Proteomes" id="UP001230466">
    <property type="component" value="Unassembled WGS sequence"/>
</dbReference>
<accession>A0AAW8CN14</accession>
<name>A0AAW8CN14_9PAST</name>
<dbReference type="AlphaFoldDB" id="A0AAW8CN14"/>
<evidence type="ECO:0000313" key="2">
    <source>
        <dbReference type="Proteomes" id="UP001230466"/>
    </source>
</evidence>
<reference evidence="1" key="1">
    <citation type="journal article" date="2023" name="Front. Microbiol.">
        <title>Phylogeography and host specificity of Pasteurellaceae pathogenic to sea-farmed fish in the north-east Atlantic.</title>
        <authorList>
            <person name="Gulla S."/>
            <person name="Colquhoun D.J."/>
            <person name="Olsen A.B."/>
            <person name="Spilsberg B."/>
            <person name="Lagesen K."/>
            <person name="Aakesson C.P."/>
            <person name="Strom S."/>
            <person name="Manji F."/>
            <person name="Birkbeck T.H."/>
            <person name="Nilsen H.K."/>
        </authorList>
    </citation>
    <scope>NUCLEOTIDE SEQUENCE</scope>
    <source>
        <strain evidence="1">VIB1234</strain>
    </source>
</reference>
<protein>
    <submittedName>
        <fullName evidence="1">DUF3158 family protein</fullName>
    </submittedName>
</protein>
<sequence length="168" mass="19755">MSLIIPDNLYKELARDTHLNDIQKQLFSFVTSIDEYKYLQSELIDIRNVFFQKMKEMISNYEKSELNGLGLCLKISHPTSGEGRFLRWVRTDSYEKQKKGTKESVIIRFLRESDIPANHPIKLKIVKLDKERILINTQMRILCAMIKNLNIAIKSMDEAEQFLEKKSK</sequence>
<dbReference type="RefSeq" id="WP_211599268.1">
    <property type="nucleotide sequence ID" value="NZ_JAGRQI010000026.1"/>
</dbReference>
<evidence type="ECO:0000313" key="1">
    <source>
        <dbReference type="EMBL" id="MDP8187021.1"/>
    </source>
</evidence>
<proteinExistence type="predicted"/>
<gene>
    <name evidence="1" type="ORF">QJU78_04430</name>
</gene>